<dbReference type="PROSITE" id="PS50893">
    <property type="entry name" value="ABC_TRANSPORTER_2"/>
    <property type="match status" value="1"/>
</dbReference>
<dbReference type="NCBIfam" id="TIGR01842">
    <property type="entry name" value="type_I_sec_PrtD"/>
    <property type="match status" value="1"/>
</dbReference>
<evidence type="ECO:0000259" key="10">
    <source>
        <dbReference type="PROSITE" id="PS50929"/>
    </source>
</evidence>
<evidence type="ECO:0000256" key="4">
    <source>
        <dbReference type="ARBA" id="ARBA00022840"/>
    </source>
</evidence>
<evidence type="ECO:0000256" key="1">
    <source>
        <dbReference type="ARBA" id="ARBA00004651"/>
    </source>
</evidence>
<feature type="domain" description="ABC transmembrane type-1" evidence="10">
    <location>
        <begin position="27"/>
        <end position="307"/>
    </location>
</feature>
<dbReference type="InterPro" id="IPR003593">
    <property type="entry name" value="AAA+_ATPase"/>
</dbReference>
<evidence type="ECO:0000259" key="9">
    <source>
        <dbReference type="PROSITE" id="PS50893"/>
    </source>
</evidence>
<feature type="region of interest" description="Disordered" evidence="7">
    <location>
        <begin position="573"/>
        <end position="593"/>
    </location>
</feature>
<evidence type="ECO:0000256" key="2">
    <source>
        <dbReference type="ARBA" id="ARBA00022692"/>
    </source>
</evidence>
<comment type="caution">
    <text evidence="11">The sequence shown here is derived from an EMBL/GenBank/DDBJ whole genome shotgun (WGS) entry which is preliminary data.</text>
</comment>
<dbReference type="RefSeq" id="WP_379599601.1">
    <property type="nucleotide sequence ID" value="NZ_JBHRTN010000028.1"/>
</dbReference>
<dbReference type="Gene3D" id="3.40.50.300">
    <property type="entry name" value="P-loop containing nucleotide triphosphate hydrolases"/>
    <property type="match status" value="1"/>
</dbReference>
<sequence>MPQPDAASALEPQNDPGLRRACMPYFIAAAVFSGAINLLYLASPIYLMQVYGRALPGRSEATLLLLTLVLLLALLVMALLDAVRARILVRAGIRMDQMLAARLLATLAARGTRRESGGGEKRGEALRDLDQLRQVMTGAGVQTLFDAPWTPIYLIILALIHPVLGVVATAGALLLLLLAILSEFAIRRPMRHATEAASRSYAFAGEVLRGSEPAVAMGMLPGLVARWQDDRWGMIGGQAEASDRHAAFSAATRFLRLSLQSLMLGVGAWLAIERAVEPAVIFAGVILMGRALAPVEQAVGAGRQISAAWDSWRRLRGVFAEMPAQKPRMSLPRPDGRLAVEKLTYHLSGPGGRRVLRDVSFSVAGGQALGIIGPSAAGKSTLARMLIGALAPGEGRVKLGGVDLRQWDRQALGRHVGYLPQEVGLFAGTVRDNIARFGQASDEEVVAAALHADVHDMILDLPQGYDTPVGPGGAVLSGGQRQRIGLARALVGLPSLVVLDEPNAALDAEGEMALRQALIALKEQGVTFVVIAHRPNIIGAVDDLLVLEDGAVSMTGRRAEVIDALRRQAVRPVDHKEAEIGEEKRDQSAGGAP</sequence>
<feature type="domain" description="ABC transporter" evidence="9">
    <location>
        <begin position="338"/>
        <end position="574"/>
    </location>
</feature>
<dbReference type="Proteomes" id="UP001595593">
    <property type="component" value="Unassembled WGS sequence"/>
</dbReference>
<dbReference type="SMART" id="SM00382">
    <property type="entry name" value="AAA"/>
    <property type="match status" value="1"/>
</dbReference>
<proteinExistence type="predicted"/>
<keyword evidence="4" id="KW-0067">ATP-binding</keyword>
<accession>A0ABV7G7S6</accession>
<dbReference type="InterPro" id="IPR011527">
    <property type="entry name" value="ABC1_TM_dom"/>
</dbReference>
<keyword evidence="12" id="KW-1185">Reference proteome</keyword>
<evidence type="ECO:0000256" key="6">
    <source>
        <dbReference type="ARBA" id="ARBA00023136"/>
    </source>
</evidence>
<dbReference type="InterPro" id="IPR017871">
    <property type="entry name" value="ABC_transporter-like_CS"/>
</dbReference>
<dbReference type="Pfam" id="PF00005">
    <property type="entry name" value="ABC_tran"/>
    <property type="match status" value="1"/>
</dbReference>
<keyword evidence="6 8" id="KW-0472">Membrane</keyword>
<dbReference type="PROSITE" id="PS50929">
    <property type="entry name" value="ABC_TM1F"/>
    <property type="match status" value="1"/>
</dbReference>
<keyword evidence="2 8" id="KW-0812">Transmembrane</keyword>
<dbReference type="InterPro" id="IPR027417">
    <property type="entry name" value="P-loop_NTPase"/>
</dbReference>
<keyword evidence="3" id="KW-0547">Nucleotide-binding</keyword>
<keyword evidence="5 8" id="KW-1133">Transmembrane helix</keyword>
<dbReference type="Gene3D" id="1.20.1560.10">
    <property type="entry name" value="ABC transporter type 1, transmembrane domain"/>
    <property type="match status" value="1"/>
</dbReference>
<evidence type="ECO:0000256" key="8">
    <source>
        <dbReference type="SAM" id="Phobius"/>
    </source>
</evidence>
<feature type="transmembrane region" description="Helical" evidence="8">
    <location>
        <begin position="63"/>
        <end position="80"/>
    </location>
</feature>
<dbReference type="SUPFAM" id="SSF90123">
    <property type="entry name" value="ABC transporter transmembrane region"/>
    <property type="match status" value="1"/>
</dbReference>
<dbReference type="InterPro" id="IPR003439">
    <property type="entry name" value="ABC_transporter-like_ATP-bd"/>
</dbReference>
<protein>
    <submittedName>
        <fullName evidence="11">Type I secretion system permease/ATPase</fullName>
    </submittedName>
</protein>
<feature type="compositionally biased region" description="Basic and acidic residues" evidence="7">
    <location>
        <begin position="573"/>
        <end position="587"/>
    </location>
</feature>
<evidence type="ECO:0000256" key="7">
    <source>
        <dbReference type="SAM" id="MobiDB-lite"/>
    </source>
</evidence>
<dbReference type="InterPro" id="IPR039421">
    <property type="entry name" value="Type_1_exporter"/>
</dbReference>
<dbReference type="PROSITE" id="PS00211">
    <property type="entry name" value="ABC_TRANSPORTER_1"/>
    <property type="match status" value="1"/>
</dbReference>
<evidence type="ECO:0000313" key="11">
    <source>
        <dbReference type="EMBL" id="MFC3127520.1"/>
    </source>
</evidence>
<dbReference type="PANTHER" id="PTHR24221">
    <property type="entry name" value="ATP-BINDING CASSETTE SUB-FAMILY B"/>
    <property type="match status" value="1"/>
</dbReference>
<feature type="transmembrane region" description="Helical" evidence="8">
    <location>
        <begin position="23"/>
        <end position="42"/>
    </location>
</feature>
<reference evidence="12" key="1">
    <citation type="journal article" date="2019" name="Int. J. Syst. Evol. Microbiol.">
        <title>The Global Catalogue of Microorganisms (GCM) 10K type strain sequencing project: providing services to taxonomists for standard genome sequencing and annotation.</title>
        <authorList>
            <consortium name="The Broad Institute Genomics Platform"/>
            <consortium name="The Broad Institute Genome Sequencing Center for Infectious Disease"/>
            <person name="Wu L."/>
            <person name="Ma J."/>
        </authorList>
    </citation>
    <scope>NUCLEOTIDE SEQUENCE [LARGE SCALE GENOMIC DNA]</scope>
    <source>
        <strain evidence="12">KCTC 52094</strain>
    </source>
</reference>
<dbReference type="EMBL" id="JBHRTN010000028">
    <property type="protein sequence ID" value="MFC3127520.1"/>
    <property type="molecule type" value="Genomic_DNA"/>
</dbReference>
<dbReference type="InterPro" id="IPR010128">
    <property type="entry name" value="ATPase_T1SS_PrtD-like"/>
</dbReference>
<evidence type="ECO:0000256" key="5">
    <source>
        <dbReference type="ARBA" id="ARBA00022989"/>
    </source>
</evidence>
<name>A0ABV7G7S6_9PROT</name>
<gene>
    <name evidence="11" type="ORF">ACFOD4_20855</name>
</gene>
<dbReference type="PANTHER" id="PTHR24221:SF248">
    <property type="entry name" value="ABC TRANSPORTER TRANSMEMBRANE REGION"/>
    <property type="match status" value="1"/>
</dbReference>
<evidence type="ECO:0000313" key="12">
    <source>
        <dbReference type="Proteomes" id="UP001595593"/>
    </source>
</evidence>
<dbReference type="SUPFAM" id="SSF52540">
    <property type="entry name" value="P-loop containing nucleoside triphosphate hydrolases"/>
    <property type="match status" value="1"/>
</dbReference>
<dbReference type="Pfam" id="PF00664">
    <property type="entry name" value="ABC_membrane"/>
    <property type="match status" value="1"/>
</dbReference>
<feature type="transmembrane region" description="Helical" evidence="8">
    <location>
        <begin position="152"/>
        <end position="181"/>
    </location>
</feature>
<comment type="subcellular location">
    <subcellularLocation>
        <location evidence="1">Cell membrane</location>
        <topology evidence="1">Multi-pass membrane protein</topology>
    </subcellularLocation>
</comment>
<organism evidence="11 12">
    <name type="scientific">Teichococcus globiformis</name>
    <dbReference type="NCBI Taxonomy" id="2307229"/>
    <lineage>
        <taxon>Bacteria</taxon>
        <taxon>Pseudomonadati</taxon>
        <taxon>Pseudomonadota</taxon>
        <taxon>Alphaproteobacteria</taxon>
        <taxon>Acetobacterales</taxon>
        <taxon>Roseomonadaceae</taxon>
        <taxon>Roseomonas</taxon>
    </lineage>
</organism>
<dbReference type="InterPro" id="IPR036640">
    <property type="entry name" value="ABC1_TM_sf"/>
</dbReference>
<evidence type="ECO:0000256" key="3">
    <source>
        <dbReference type="ARBA" id="ARBA00022741"/>
    </source>
</evidence>